<feature type="compositionally biased region" description="Pro residues" evidence="1">
    <location>
        <begin position="10"/>
        <end position="24"/>
    </location>
</feature>
<dbReference type="GO" id="GO:0080120">
    <property type="term" value="P:CAAX-box protein maturation"/>
    <property type="evidence" value="ECO:0007669"/>
    <property type="project" value="UniProtKB-ARBA"/>
</dbReference>
<feature type="domain" description="CAAX prenyl protease 2/Lysostaphin resistance protein A-like" evidence="3">
    <location>
        <begin position="184"/>
        <end position="273"/>
    </location>
</feature>
<dbReference type="EMBL" id="JACHIN010000009">
    <property type="protein sequence ID" value="MBB5081003.1"/>
    <property type="molecule type" value="Genomic_DNA"/>
</dbReference>
<evidence type="ECO:0000313" key="4">
    <source>
        <dbReference type="EMBL" id="MBB5081003.1"/>
    </source>
</evidence>
<dbReference type="Proteomes" id="UP000568380">
    <property type="component" value="Unassembled WGS sequence"/>
</dbReference>
<dbReference type="PANTHER" id="PTHR36435:SF1">
    <property type="entry name" value="CAAX AMINO TERMINAL PROTEASE FAMILY PROTEIN"/>
    <property type="match status" value="1"/>
</dbReference>
<keyword evidence="2" id="KW-1133">Transmembrane helix</keyword>
<keyword evidence="2" id="KW-0472">Membrane</keyword>
<dbReference type="InterPro" id="IPR003675">
    <property type="entry name" value="Rce1/LyrA-like_dom"/>
</dbReference>
<comment type="caution">
    <text evidence="4">The sequence shown here is derived from an EMBL/GenBank/DDBJ whole genome shotgun (WGS) entry which is preliminary data.</text>
</comment>
<feature type="region of interest" description="Disordered" evidence="1">
    <location>
        <begin position="1"/>
        <end position="25"/>
    </location>
</feature>
<dbReference type="InterPro" id="IPR052710">
    <property type="entry name" value="CAAX_protease"/>
</dbReference>
<proteinExistence type="predicted"/>
<reference evidence="4 5" key="1">
    <citation type="submission" date="2020-08" db="EMBL/GenBank/DDBJ databases">
        <title>Genomic Encyclopedia of Type Strains, Phase IV (KMG-IV): sequencing the most valuable type-strain genomes for metagenomic binning, comparative biology and taxonomic classification.</title>
        <authorList>
            <person name="Goeker M."/>
        </authorList>
    </citation>
    <scope>NUCLEOTIDE SEQUENCE [LARGE SCALE GENOMIC DNA]</scope>
    <source>
        <strain evidence="4 5">DSM 45385</strain>
    </source>
</reference>
<keyword evidence="2" id="KW-0812">Transmembrane</keyword>
<feature type="transmembrane region" description="Helical" evidence="2">
    <location>
        <begin position="172"/>
        <end position="194"/>
    </location>
</feature>
<name>A0A7W8AA27_9ACTN</name>
<feature type="transmembrane region" description="Helical" evidence="2">
    <location>
        <begin position="141"/>
        <end position="166"/>
    </location>
</feature>
<evidence type="ECO:0000256" key="1">
    <source>
        <dbReference type="SAM" id="MobiDB-lite"/>
    </source>
</evidence>
<evidence type="ECO:0000256" key="2">
    <source>
        <dbReference type="SAM" id="Phobius"/>
    </source>
</evidence>
<protein>
    <recommendedName>
        <fullName evidence="3">CAAX prenyl protease 2/Lysostaphin resistance protein A-like domain-containing protein</fullName>
    </recommendedName>
</protein>
<dbReference type="PANTHER" id="PTHR36435">
    <property type="entry name" value="SLR1288 PROTEIN"/>
    <property type="match status" value="1"/>
</dbReference>
<dbReference type="GO" id="GO:0004175">
    <property type="term" value="F:endopeptidase activity"/>
    <property type="evidence" value="ECO:0007669"/>
    <property type="project" value="UniProtKB-ARBA"/>
</dbReference>
<dbReference type="RefSeq" id="WP_184967941.1">
    <property type="nucleotide sequence ID" value="NZ_JACHIN010000009.1"/>
</dbReference>
<keyword evidence="5" id="KW-1185">Reference proteome</keyword>
<dbReference type="AlphaFoldDB" id="A0A7W8AA27"/>
<sequence>MQENQIPYGQPHPQPGPYPPPAPRQPWFLPTPSGARYDHLARNGANELWRPIVGTVVVGVAFFLVGLIVLLAGTVLSLILGMPQPTKPDQLFGDPLFGLVFLLLSIAAVLPIVYGTAALIQRRRPGTLSSVAGRLRWSWMLMCGGVAILALILGQLAQLAVFVVTGEGTDEVFAWAGWSGFIPALVIILLLVPFQAATEEYMFRGWLLQAFGARLNNPWWGIVIGSVLFASLHGYTWVGLIDVFSFGVVTGFLAVRTGGLEAPIAMHVVNNVLAFGVSAAAGELDKALEQGAVPWQALAGTVVQLSVYTLGVLFLSRKRSVNAFSG</sequence>
<organism evidence="4 5">
    <name type="scientific">Nonomuraea endophytica</name>
    <dbReference type="NCBI Taxonomy" id="714136"/>
    <lineage>
        <taxon>Bacteria</taxon>
        <taxon>Bacillati</taxon>
        <taxon>Actinomycetota</taxon>
        <taxon>Actinomycetes</taxon>
        <taxon>Streptosporangiales</taxon>
        <taxon>Streptosporangiaceae</taxon>
        <taxon>Nonomuraea</taxon>
    </lineage>
</organism>
<feature type="transmembrane region" description="Helical" evidence="2">
    <location>
        <begin position="293"/>
        <end position="315"/>
    </location>
</feature>
<accession>A0A7W8AA27</accession>
<gene>
    <name evidence="4" type="ORF">HNR40_006492</name>
</gene>
<feature type="transmembrane region" description="Helical" evidence="2">
    <location>
        <begin position="52"/>
        <end position="76"/>
    </location>
</feature>
<feature type="transmembrane region" description="Helical" evidence="2">
    <location>
        <begin position="96"/>
        <end position="120"/>
    </location>
</feature>
<evidence type="ECO:0000313" key="5">
    <source>
        <dbReference type="Proteomes" id="UP000568380"/>
    </source>
</evidence>
<dbReference type="Pfam" id="PF02517">
    <property type="entry name" value="Rce1-like"/>
    <property type="match status" value="1"/>
</dbReference>
<evidence type="ECO:0000259" key="3">
    <source>
        <dbReference type="Pfam" id="PF02517"/>
    </source>
</evidence>